<dbReference type="Gene3D" id="3.30.460.40">
    <property type="match status" value="1"/>
</dbReference>
<dbReference type="Proteomes" id="UP000502996">
    <property type="component" value="Chromosome"/>
</dbReference>
<dbReference type="AlphaFoldDB" id="A0A6G6WA52"/>
<proteinExistence type="predicted"/>
<name>A0A6G6WA52_9ACTN</name>
<dbReference type="EMBL" id="CP049257">
    <property type="protein sequence ID" value="QIG42218.1"/>
    <property type="molecule type" value="Genomic_DNA"/>
</dbReference>
<sequence>MDEAEIRRWYGPWDVPRPEDAPALMAGFAGPWWVAGGWAVEAFTGVRRRHKDLDLAALRRDADALRTALADRFQCWSVFDGALRPFTDELPLHPEADQLWVRPGADAPWAFEVLLNPDADGRWVNRRLPRHTAVLDEVTWVREDGLRFLAPEVALLFKAKHLRPEDDADLEAALPLLDDARRTWLREAVAELHPDHRWLGRLR</sequence>
<evidence type="ECO:0008006" key="3">
    <source>
        <dbReference type="Google" id="ProtNLM"/>
    </source>
</evidence>
<dbReference type="KEGG" id="nano:G5V58_05070"/>
<keyword evidence="2" id="KW-1185">Reference proteome</keyword>
<evidence type="ECO:0000313" key="1">
    <source>
        <dbReference type="EMBL" id="QIG42218.1"/>
    </source>
</evidence>
<gene>
    <name evidence="1" type="ORF">G5V58_05070</name>
</gene>
<protein>
    <recommendedName>
        <fullName evidence="3">Amino acid transporter</fullName>
    </recommendedName>
</protein>
<dbReference type="InterPro" id="IPR019646">
    <property type="entry name" value="Aminoglyc_AdlTrfase"/>
</dbReference>
<evidence type="ECO:0000313" key="2">
    <source>
        <dbReference type="Proteomes" id="UP000502996"/>
    </source>
</evidence>
<organism evidence="1 2">
    <name type="scientific">Nocardioides anomalus</name>
    <dbReference type="NCBI Taxonomy" id="2712223"/>
    <lineage>
        <taxon>Bacteria</taxon>
        <taxon>Bacillati</taxon>
        <taxon>Actinomycetota</taxon>
        <taxon>Actinomycetes</taxon>
        <taxon>Propionibacteriales</taxon>
        <taxon>Nocardioidaceae</taxon>
        <taxon>Nocardioides</taxon>
    </lineage>
</organism>
<reference evidence="1 2" key="1">
    <citation type="submission" date="2020-02" db="EMBL/GenBank/DDBJ databases">
        <title>Full genome sequence of Nocardioides sp. R-3366.</title>
        <authorList>
            <person name="Im W.-T."/>
        </authorList>
    </citation>
    <scope>NUCLEOTIDE SEQUENCE [LARGE SCALE GENOMIC DNA]</scope>
    <source>
        <strain evidence="1 2">R-3366</strain>
    </source>
</reference>
<dbReference type="RefSeq" id="WP_165229314.1">
    <property type="nucleotide sequence ID" value="NZ_CP049257.1"/>
</dbReference>
<accession>A0A6G6WA52</accession>
<dbReference type="Pfam" id="PF10706">
    <property type="entry name" value="Aminoglyc_resit"/>
    <property type="match status" value="1"/>
</dbReference>